<dbReference type="Proteomes" id="UP000092389">
    <property type="component" value="Unassembled WGS sequence"/>
</dbReference>
<feature type="region of interest" description="Disordered" evidence="1">
    <location>
        <begin position="1"/>
        <end position="63"/>
    </location>
</feature>
<evidence type="ECO:0000313" key="3">
    <source>
        <dbReference type="Proteomes" id="UP000092389"/>
    </source>
</evidence>
<comment type="caution">
    <text evidence="2">The sequence shown here is derived from an EMBL/GenBank/DDBJ whole genome shotgun (WGS) entry which is preliminary data.</text>
</comment>
<sequence>MDVAGLSPERGARASATHRPASTRDRRGRPSPAASVRAEATRQGPPRPALAVERAAAASAPDTADQLQADYFVRLLTGRRGLIDLRIDECQRKIATAEVKGDVDAVVNLRRQLRIAEQDRQTLDALIDKLCRRFVHRIPVAAPATSPQARPVVRRATKAPH</sequence>
<reference evidence="2 3" key="1">
    <citation type="submission" date="2016-06" db="EMBL/GenBank/DDBJ databases">
        <authorList>
            <person name="Kjaerup R.B."/>
            <person name="Dalgaard T.S."/>
            <person name="Juul-Madsen H.R."/>
        </authorList>
    </citation>
    <scope>NUCLEOTIDE SEQUENCE [LARGE SCALE GENOMIC DNA]</scope>
    <source>
        <strain evidence="2 3">E152</strain>
    </source>
</reference>
<proteinExistence type="predicted"/>
<dbReference type="AlphaFoldDB" id="A0A1A2T3F3"/>
<name>A0A1A2T3F3_MYCNT</name>
<accession>A0A1A2T3F3</accession>
<evidence type="ECO:0000256" key="1">
    <source>
        <dbReference type="SAM" id="MobiDB-lite"/>
    </source>
</evidence>
<gene>
    <name evidence="2" type="ORF">A5683_26955</name>
</gene>
<feature type="compositionally biased region" description="Low complexity" evidence="1">
    <location>
        <begin position="49"/>
        <end position="60"/>
    </location>
</feature>
<protein>
    <submittedName>
        <fullName evidence="2">Uncharacterized protein</fullName>
    </submittedName>
</protein>
<organism evidence="2 3">
    <name type="scientific">Mycobacterium mantenii</name>
    <dbReference type="NCBI Taxonomy" id="560555"/>
    <lineage>
        <taxon>Bacteria</taxon>
        <taxon>Bacillati</taxon>
        <taxon>Actinomycetota</taxon>
        <taxon>Actinomycetes</taxon>
        <taxon>Mycobacteriales</taxon>
        <taxon>Mycobacteriaceae</taxon>
        <taxon>Mycobacterium</taxon>
        <taxon>Mycobacterium avium complex (MAC)</taxon>
    </lineage>
</organism>
<evidence type="ECO:0000313" key="2">
    <source>
        <dbReference type="EMBL" id="OBH70983.1"/>
    </source>
</evidence>
<dbReference type="EMBL" id="LZJU01000141">
    <property type="protein sequence ID" value="OBH70983.1"/>
    <property type="molecule type" value="Genomic_DNA"/>
</dbReference>
<dbReference type="RefSeq" id="WP_067911297.1">
    <property type="nucleotide sequence ID" value="NZ_LZJP01000004.1"/>
</dbReference>